<comment type="similarity">
    <text evidence="1">Belongs to the plant acyltransferase family.</text>
</comment>
<name>A0ABR0VQX8_REHGL</name>
<dbReference type="PANTHER" id="PTHR31642:SF324">
    <property type="entry name" value="SPERMIDINE HYDROXYCINNAMOYL TRANSFERASE"/>
    <property type="match status" value="1"/>
</dbReference>
<organism evidence="2 3">
    <name type="scientific">Rehmannia glutinosa</name>
    <name type="common">Chinese foxglove</name>
    <dbReference type="NCBI Taxonomy" id="99300"/>
    <lineage>
        <taxon>Eukaryota</taxon>
        <taxon>Viridiplantae</taxon>
        <taxon>Streptophyta</taxon>
        <taxon>Embryophyta</taxon>
        <taxon>Tracheophyta</taxon>
        <taxon>Spermatophyta</taxon>
        <taxon>Magnoliopsida</taxon>
        <taxon>eudicotyledons</taxon>
        <taxon>Gunneridae</taxon>
        <taxon>Pentapetalae</taxon>
        <taxon>asterids</taxon>
        <taxon>lamiids</taxon>
        <taxon>Lamiales</taxon>
        <taxon>Orobanchaceae</taxon>
        <taxon>Rehmannieae</taxon>
        <taxon>Rehmannia</taxon>
    </lineage>
</organism>
<dbReference type="Gene3D" id="3.30.559.10">
    <property type="entry name" value="Chloramphenicol acetyltransferase-like domain"/>
    <property type="match status" value="2"/>
</dbReference>
<accession>A0ABR0VQX8</accession>
<dbReference type="InterPro" id="IPR023213">
    <property type="entry name" value="CAT-like_dom_sf"/>
</dbReference>
<protein>
    <recommendedName>
        <fullName evidence="4">Spermidine hydroxycinnamoyl transferase</fullName>
    </recommendedName>
</protein>
<evidence type="ECO:0000313" key="2">
    <source>
        <dbReference type="EMBL" id="KAK6136407.1"/>
    </source>
</evidence>
<evidence type="ECO:0000313" key="3">
    <source>
        <dbReference type="Proteomes" id="UP001318860"/>
    </source>
</evidence>
<proteinExistence type="inferred from homology"/>
<dbReference type="Pfam" id="PF02458">
    <property type="entry name" value="Transferase"/>
    <property type="match status" value="1"/>
</dbReference>
<dbReference type="EMBL" id="JABTTQ020001038">
    <property type="protein sequence ID" value="KAK6136407.1"/>
    <property type="molecule type" value="Genomic_DNA"/>
</dbReference>
<reference evidence="2 3" key="1">
    <citation type="journal article" date="2021" name="Comput. Struct. Biotechnol. J.">
        <title>De novo genome assembly of the potent medicinal plant Rehmannia glutinosa using nanopore technology.</title>
        <authorList>
            <person name="Ma L."/>
            <person name="Dong C."/>
            <person name="Song C."/>
            <person name="Wang X."/>
            <person name="Zheng X."/>
            <person name="Niu Y."/>
            <person name="Chen S."/>
            <person name="Feng W."/>
        </authorList>
    </citation>
    <scope>NUCLEOTIDE SEQUENCE [LARGE SCALE GENOMIC DNA]</scope>
    <source>
        <strain evidence="2">DH-2019</strain>
    </source>
</reference>
<evidence type="ECO:0000256" key="1">
    <source>
        <dbReference type="ARBA" id="ARBA00009861"/>
    </source>
</evidence>
<sequence length="495" mass="54487">MVTFKATHIVRPSEPTPDEIMYLNASDQIKDITHTPTIYFYKHSPALDAGDAISRLKDSLSKVLVLFYPLAGRLSWAAEGGSRVELHCNGKGVPIFEAETEAAVEDFGDFTPTPAIQALIPSVDYTTPINEIPMVIVQLTRFSCGGVSIGLGISHVMADGPSALHFVDEWAKIARKAEPIVPPFLDRKVLETEKPLTSTFDPSVLRPPPTLIGQEDNMEQRKKPITVAFLNLTKFQIEKLRNKSNLDFDKENGNGRGYSRFEAVAAHIWRCTSKARGHVAEQQTSLHFVADFRNKMKPPLPKNFFGNALIRVEATDNSGSLLSNSIGAASKKIREAVEKVTDDTVRAYLDFLKGLPDVGRFRSLDNNGRPKGDFYGNPNLAIISWTALPLYGADFGWGKEIHMGPGSMGFDGKTFIIPSHDGDGSFNIAIWLQEECMGTFKNASTMTYEFTSRPSKTRIEAGPGPIPGHPSPTWEGKEAEFAPIPGHPCQTWVKA</sequence>
<dbReference type="PANTHER" id="PTHR31642">
    <property type="entry name" value="TRICHOTHECENE 3-O-ACETYLTRANSFERASE"/>
    <property type="match status" value="1"/>
</dbReference>
<comment type="caution">
    <text evidence="2">The sequence shown here is derived from an EMBL/GenBank/DDBJ whole genome shotgun (WGS) entry which is preliminary data.</text>
</comment>
<evidence type="ECO:0008006" key="4">
    <source>
        <dbReference type="Google" id="ProtNLM"/>
    </source>
</evidence>
<keyword evidence="3" id="KW-1185">Reference proteome</keyword>
<dbReference type="InterPro" id="IPR050317">
    <property type="entry name" value="Plant_Fungal_Acyltransferase"/>
</dbReference>
<gene>
    <name evidence="2" type="ORF">DH2020_029828</name>
</gene>
<dbReference type="Proteomes" id="UP001318860">
    <property type="component" value="Unassembled WGS sequence"/>
</dbReference>